<feature type="chain" id="PRO_5046004216" evidence="2">
    <location>
        <begin position="23"/>
        <end position="187"/>
    </location>
</feature>
<organism evidence="5 6">
    <name type="scientific">Zhongshania arctica</name>
    <dbReference type="NCBI Taxonomy" id="3238302"/>
    <lineage>
        <taxon>Bacteria</taxon>
        <taxon>Pseudomonadati</taxon>
        <taxon>Pseudomonadota</taxon>
        <taxon>Gammaproteobacteria</taxon>
        <taxon>Cellvibrionales</taxon>
        <taxon>Spongiibacteraceae</taxon>
        <taxon>Zhongshania</taxon>
    </lineage>
</organism>
<sequence>MQRLLSYMLVCLSLAAAAPILAQGSAHTADKSLDSIYRLGAGDLLSVQVFGEPDLSFAEIRLTDAGTFSYPFLDEVRAKGLTSAEVEATIKARLLGDYLIDPKVTVRILEYRSFFVNGEVKRPGGYPFTPGLTLRKAIAISGGFTERASRSKFYIIRDNDSKRTPVRSSLDSNIYPGDIVTVDESFF</sequence>
<name>A0ABV3TQP7_9GAMM</name>
<dbReference type="InterPro" id="IPR019554">
    <property type="entry name" value="Soluble_ligand-bd"/>
</dbReference>
<dbReference type="Pfam" id="PF02563">
    <property type="entry name" value="Poly_export"/>
    <property type="match status" value="1"/>
</dbReference>
<dbReference type="Gene3D" id="3.10.560.10">
    <property type="entry name" value="Outer membrane lipoprotein wza domain like"/>
    <property type="match status" value="1"/>
</dbReference>
<dbReference type="InterPro" id="IPR049712">
    <property type="entry name" value="Poly_export"/>
</dbReference>
<protein>
    <submittedName>
        <fullName evidence="5">Polysaccharide biosynthesis/export family protein</fullName>
    </submittedName>
</protein>
<evidence type="ECO:0000313" key="6">
    <source>
        <dbReference type="Proteomes" id="UP001557484"/>
    </source>
</evidence>
<keyword evidence="1 2" id="KW-0732">Signal</keyword>
<evidence type="ECO:0000259" key="3">
    <source>
        <dbReference type="Pfam" id="PF02563"/>
    </source>
</evidence>
<dbReference type="PANTHER" id="PTHR33619">
    <property type="entry name" value="POLYSACCHARIDE EXPORT PROTEIN GFCE-RELATED"/>
    <property type="match status" value="1"/>
</dbReference>
<dbReference type="PANTHER" id="PTHR33619:SF3">
    <property type="entry name" value="POLYSACCHARIDE EXPORT PROTEIN GFCE-RELATED"/>
    <property type="match status" value="1"/>
</dbReference>
<dbReference type="Gene3D" id="3.30.1950.10">
    <property type="entry name" value="wza like domain"/>
    <property type="match status" value="1"/>
</dbReference>
<evidence type="ECO:0000313" key="5">
    <source>
        <dbReference type="EMBL" id="MEX1663921.1"/>
    </source>
</evidence>
<dbReference type="Pfam" id="PF10531">
    <property type="entry name" value="SLBB"/>
    <property type="match status" value="1"/>
</dbReference>
<dbReference type="Proteomes" id="UP001557484">
    <property type="component" value="Unassembled WGS sequence"/>
</dbReference>
<dbReference type="RefSeq" id="WP_368374050.1">
    <property type="nucleotide sequence ID" value="NZ_JBFRYB010000001.1"/>
</dbReference>
<proteinExistence type="predicted"/>
<gene>
    <name evidence="5" type="ORF">AB4875_00405</name>
</gene>
<comment type="caution">
    <text evidence="5">The sequence shown here is derived from an EMBL/GenBank/DDBJ whole genome shotgun (WGS) entry which is preliminary data.</text>
</comment>
<dbReference type="EMBL" id="JBFRYB010000001">
    <property type="protein sequence ID" value="MEX1663921.1"/>
    <property type="molecule type" value="Genomic_DNA"/>
</dbReference>
<feature type="domain" description="Soluble ligand binding" evidence="4">
    <location>
        <begin position="114"/>
        <end position="158"/>
    </location>
</feature>
<accession>A0ABV3TQP7</accession>
<dbReference type="InterPro" id="IPR003715">
    <property type="entry name" value="Poly_export_N"/>
</dbReference>
<evidence type="ECO:0000256" key="2">
    <source>
        <dbReference type="SAM" id="SignalP"/>
    </source>
</evidence>
<evidence type="ECO:0000256" key="1">
    <source>
        <dbReference type="ARBA" id="ARBA00022729"/>
    </source>
</evidence>
<reference evidence="5 6" key="1">
    <citation type="journal article" date="2011" name="Int. J. Syst. Evol. Microbiol.">
        <title>Zhongshania antarctica gen. nov., sp. nov. and Zhongshania guokunii sp. nov., gammaproteobacteria respectively isolated from coastal attached (fast) ice and surface seawater of the Antarctic.</title>
        <authorList>
            <person name="Li H.J."/>
            <person name="Zhang X.Y."/>
            <person name="Chen C.X."/>
            <person name="Zhang Y.J."/>
            <person name="Gao Z.M."/>
            <person name="Yu Y."/>
            <person name="Chen X.L."/>
            <person name="Chen B."/>
            <person name="Zhang Y.Z."/>
        </authorList>
    </citation>
    <scope>NUCLEOTIDE SEQUENCE [LARGE SCALE GENOMIC DNA]</scope>
    <source>
        <strain evidence="5 6">R06B22</strain>
    </source>
</reference>
<keyword evidence="6" id="KW-1185">Reference proteome</keyword>
<feature type="domain" description="Polysaccharide export protein N-terminal" evidence="3">
    <location>
        <begin position="35"/>
        <end position="108"/>
    </location>
</feature>
<feature type="signal peptide" evidence="2">
    <location>
        <begin position="1"/>
        <end position="22"/>
    </location>
</feature>
<evidence type="ECO:0000259" key="4">
    <source>
        <dbReference type="Pfam" id="PF10531"/>
    </source>
</evidence>